<dbReference type="InterPro" id="IPR015424">
    <property type="entry name" value="PyrdxlP-dep_Trfase"/>
</dbReference>
<keyword evidence="2" id="KW-0663">Pyridoxal phosphate</keyword>
<dbReference type="Gene3D" id="3.90.1150.10">
    <property type="entry name" value="Aspartate Aminotransferase, domain 1"/>
    <property type="match status" value="1"/>
</dbReference>
<dbReference type="PANTHER" id="PTHR21152:SF40">
    <property type="entry name" value="ALANINE--GLYOXYLATE AMINOTRANSFERASE"/>
    <property type="match status" value="1"/>
</dbReference>
<gene>
    <name evidence="3" type="ORF">ODALV1_LOCUS27619</name>
</gene>
<dbReference type="InterPro" id="IPR015421">
    <property type="entry name" value="PyrdxlP-dep_Trfase_major"/>
</dbReference>
<evidence type="ECO:0000256" key="2">
    <source>
        <dbReference type="ARBA" id="ARBA00022898"/>
    </source>
</evidence>
<evidence type="ECO:0000313" key="3">
    <source>
        <dbReference type="EMBL" id="CAL8138966.1"/>
    </source>
</evidence>
<dbReference type="PANTHER" id="PTHR21152">
    <property type="entry name" value="AMINOTRANSFERASE CLASS V"/>
    <property type="match status" value="1"/>
</dbReference>
<dbReference type="Proteomes" id="UP001642540">
    <property type="component" value="Unassembled WGS sequence"/>
</dbReference>
<reference evidence="3 4" key="1">
    <citation type="submission" date="2024-08" db="EMBL/GenBank/DDBJ databases">
        <authorList>
            <person name="Cucini C."/>
            <person name="Frati F."/>
        </authorList>
    </citation>
    <scope>NUCLEOTIDE SEQUENCE [LARGE SCALE GENOMIC DNA]</scope>
</reference>
<dbReference type="EMBL" id="CAXLJM020000124">
    <property type="protein sequence ID" value="CAL8138966.1"/>
    <property type="molecule type" value="Genomic_DNA"/>
</dbReference>
<evidence type="ECO:0000313" key="4">
    <source>
        <dbReference type="Proteomes" id="UP001642540"/>
    </source>
</evidence>
<comment type="cofactor">
    <cofactor evidence="1">
        <name>pyridoxal 5'-phosphate</name>
        <dbReference type="ChEBI" id="CHEBI:597326"/>
    </cofactor>
</comment>
<accession>A0ABP1RYB3</accession>
<dbReference type="Gene3D" id="3.40.640.10">
    <property type="entry name" value="Type I PLP-dependent aspartate aminotransferase-like (Major domain)"/>
    <property type="match status" value="1"/>
</dbReference>
<comment type="caution">
    <text evidence="3">The sequence shown here is derived from an EMBL/GenBank/DDBJ whole genome shotgun (WGS) entry which is preliminary data.</text>
</comment>
<proteinExistence type="predicted"/>
<evidence type="ECO:0000256" key="1">
    <source>
        <dbReference type="ARBA" id="ARBA00001933"/>
    </source>
</evidence>
<protein>
    <submittedName>
        <fullName evidence="3">Uncharacterized protein</fullName>
    </submittedName>
</protein>
<organism evidence="3 4">
    <name type="scientific">Orchesella dallaii</name>
    <dbReference type="NCBI Taxonomy" id="48710"/>
    <lineage>
        <taxon>Eukaryota</taxon>
        <taxon>Metazoa</taxon>
        <taxon>Ecdysozoa</taxon>
        <taxon>Arthropoda</taxon>
        <taxon>Hexapoda</taxon>
        <taxon>Collembola</taxon>
        <taxon>Entomobryomorpha</taxon>
        <taxon>Entomobryoidea</taxon>
        <taxon>Orchesellidae</taxon>
        <taxon>Orchesellinae</taxon>
        <taxon>Orchesella</taxon>
    </lineage>
</organism>
<name>A0ABP1RYB3_9HEXA</name>
<dbReference type="SUPFAM" id="SSF53383">
    <property type="entry name" value="PLP-dependent transferases"/>
    <property type="match status" value="1"/>
</dbReference>
<dbReference type="InterPro" id="IPR015422">
    <property type="entry name" value="PyrdxlP-dep_Trfase_small"/>
</dbReference>
<sequence>MAFRRKVRRRQTLPKIYQTDITEQAHAWFITMPVEQRSAAFIHSISMSLLYSLREGLASVVEEGIENVWHRHADTHSYFQFRARKLGLQPYVPNPEDRLIGTTIFWAPEGKDAVKIEQFMLEKFSIEISAGLFVDMGKVIRVGLFGRNANRAAAAEVMDALEFSLNSTDTNSE</sequence>
<keyword evidence="4" id="KW-1185">Reference proteome</keyword>